<dbReference type="Pfam" id="PF00534">
    <property type="entry name" value="Glycos_transf_1"/>
    <property type="match status" value="1"/>
</dbReference>
<keyword evidence="4" id="KW-1185">Reference proteome</keyword>
<dbReference type="AlphaFoldDB" id="A0A1V9G2F6"/>
<protein>
    <recommendedName>
        <fullName evidence="2">Glycosyl transferase family 1 domain-containing protein</fullName>
    </recommendedName>
</protein>
<dbReference type="Gene3D" id="3.40.50.2000">
    <property type="entry name" value="Glycogen Phosphorylase B"/>
    <property type="match status" value="1"/>
</dbReference>
<dbReference type="EMBL" id="LVYD01000041">
    <property type="protein sequence ID" value="OQP64801.1"/>
    <property type="molecule type" value="Genomic_DNA"/>
</dbReference>
<dbReference type="PANTHER" id="PTHR46401:SF2">
    <property type="entry name" value="GLYCOSYLTRANSFERASE WBBK-RELATED"/>
    <property type="match status" value="1"/>
</dbReference>
<name>A0A1V9G2F6_9BACT</name>
<gene>
    <name evidence="3" type="ORF">A3860_18770</name>
</gene>
<evidence type="ECO:0000313" key="4">
    <source>
        <dbReference type="Proteomes" id="UP000192796"/>
    </source>
</evidence>
<reference evidence="3 4" key="1">
    <citation type="submission" date="2016-03" db="EMBL/GenBank/DDBJ databases">
        <title>Niastella vici sp. nov., isolated from farmland soil.</title>
        <authorList>
            <person name="Chen L."/>
            <person name="Wang D."/>
            <person name="Yang S."/>
            <person name="Wang G."/>
        </authorList>
    </citation>
    <scope>NUCLEOTIDE SEQUENCE [LARGE SCALE GENOMIC DNA]</scope>
    <source>
        <strain evidence="3 4">DJ57</strain>
    </source>
</reference>
<dbReference type="Proteomes" id="UP000192796">
    <property type="component" value="Unassembled WGS sequence"/>
</dbReference>
<dbReference type="PANTHER" id="PTHR46401">
    <property type="entry name" value="GLYCOSYLTRANSFERASE WBBK-RELATED"/>
    <property type="match status" value="1"/>
</dbReference>
<comment type="caution">
    <text evidence="3">The sequence shown here is derived from an EMBL/GenBank/DDBJ whole genome shotgun (WGS) entry which is preliminary data.</text>
</comment>
<dbReference type="CDD" id="cd03801">
    <property type="entry name" value="GT4_PimA-like"/>
    <property type="match status" value="1"/>
</dbReference>
<sequence>MRIAFITRSTLFTVKGGDTFQLINIARQLKLLGIEADIKLTNQPVQYEQYDLLHFFNIVRPADIICHINRSGKPFVISPNLVNYYEYDQQYRKGVAGALFRFLPKYSIEYLKTIARWVQGNDVLMSTSYLWKGHKQSIRKILQQAALILPNSKLEYDQLAGFGTALPGYTLVPNGIDPGLFTWNSTLPKEPELVLCVARIEGLKNQLNLIKALNNTKYRLVVIGNPAPNQLSYYNECRKQAANNISFIDQLPQAALTNWYQKAGIHILPSWFETCGLSTLEAAAMGCRVVITDKGYTREYFGNEAAYCDPGSPQSIYEAVEKAASSPGTDALRQKILAHYTWQQAAWQSASAYKQVLQQ</sequence>
<evidence type="ECO:0000259" key="2">
    <source>
        <dbReference type="Pfam" id="PF00534"/>
    </source>
</evidence>
<accession>A0A1V9G2F6</accession>
<dbReference type="SUPFAM" id="SSF53756">
    <property type="entry name" value="UDP-Glycosyltransferase/glycogen phosphorylase"/>
    <property type="match status" value="1"/>
</dbReference>
<dbReference type="InterPro" id="IPR001296">
    <property type="entry name" value="Glyco_trans_1"/>
</dbReference>
<dbReference type="STRING" id="1703345.A3860_18770"/>
<dbReference type="OrthoDB" id="9811239at2"/>
<dbReference type="GO" id="GO:0016757">
    <property type="term" value="F:glycosyltransferase activity"/>
    <property type="evidence" value="ECO:0007669"/>
    <property type="project" value="InterPro"/>
</dbReference>
<evidence type="ECO:0000313" key="3">
    <source>
        <dbReference type="EMBL" id="OQP64801.1"/>
    </source>
</evidence>
<feature type="domain" description="Glycosyl transferase family 1" evidence="2">
    <location>
        <begin position="185"/>
        <end position="327"/>
    </location>
</feature>
<dbReference type="RefSeq" id="WP_081146615.1">
    <property type="nucleotide sequence ID" value="NZ_LVYD01000041.1"/>
</dbReference>
<evidence type="ECO:0000256" key="1">
    <source>
        <dbReference type="ARBA" id="ARBA00022679"/>
    </source>
</evidence>
<proteinExistence type="predicted"/>
<keyword evidence="1" id="KW-0808">Transferase</keyword>
<organism evidence="3 4">
    <name type="scientific">Niastella vici</name>
    <dbReference type="NCBI Taxonomy" id="1703345"/>
    <lineage>
        <taxon>Bacteria</taxon>
        <taxon>Pseudomonadati</taxon>
        <taxon>Bacteroidota</taxon>
        <taxon>Chitinophagia</taxon>
        <taxon>Chitinophagales</taxon>
        <taxon>Chitinophagaceae</taxon>
        <taxon>Niastella</taxon>
    </lineage>
</organism>